<sequence>MIDSNTYEETKSTAIKENIEMDNQNKSANQNPRWHRDEEGTYETRWKGRNSFDVKLANHGVYLVRVINKVKPRGTEVWCLLRFLSKSKPIEIRVKLENLVDERSFLLIAPLGFSFSALPKAFILFRECLMDDVANAEREAVVTELGWMLLDGQPVYVDAGEIIRSVPSAHDAVWMDEPGAAQTLGLKDINAACSDVPILANSIKGLDHVSVEVSQQLKRYRLKPARSKKQTKKAIRGFLDMLLVGDPNVMYPAFFSVIAAMIRDPKFVVFLYGPTGCLKTALGKLMLSLWIQEPSDSDCVAFNSTSMGIQARFARCGNVGILVDDYLQHSTSRHGGIESKRADDIIRAMGNGASRDRCNGDGSLRDRDAPRGLCIFTGEQMPDGLDSMLYRTISLSVDAETFGQAAAGPRPNRLDYFQGLAADGVFTQVTHTFVTWLAPRLSNCREALDERHLFDKEPPVHRRVLDAANVIQSAAMTFLHFAMQQEACTEEEADDHFHACSEALVAHVRRIHLQSIDDKPTMAFAEHISDGLLSGRAYIQIDDIDEYLESNPLVPIENLGYSAQQVLTVNKLTAAEDANGNSDEEIYKTVYRPNGTKIGCLHNGQIVDLIRDEAMTVANALARGSNSSPMPSKRAFGRLLKDDGWIASHEKDRNTQKARHGGVLKDVWRVHLLCLYEQALDWGQFDFGTYSSMKADERRLACQKRREANLQVLKDRIGLSQIETILNPILSPDEKDDLLKPMPPLGDAPSVTRQLRVAPPSVPDVPGYGKSPKDDLLA</sequence>
<dbReference type="SUPFAM" id="SSF52540">
    <property type="entry name" value="P-loop containing nucleoside triphosphate hydrolases"/>
    <property type="match status" value="1"/>
</dbReference>
<proteinExistence type="predicted"/>
<name>A0ABP8N3T7_9BACT</name>
<dbReference type="Proteomes" id="UP001500840">
    <property type="component" value="Unassembled WGS sequence"/>
</dbReference>
<gene>
    <name evidence="2" type="ORF">GCM10023156_38060</name>
</gene>
<dbReference type="EMBL" id="BAABGA010000047">
    <property type="protein sequence ID" value="GAA4459054.1"/>
    <property type="molecule type" value="Genomic_DNA"/>
</dbReference>
<evidence type="ECO:0000313" key="2">
    <source>
        <dbReference type="EMBL" id="GAA4459054.1"/>
    </source>
</evidence>
<organism evidence="2 3">
    <name type="scientific">Novipirellula rosea</name>
    <dbReference type="NCBI Taxonomy" id="1031540"/>
    <lineage>
        <taxon>Bacteria</taxon>
        <taxon>Pseudomonadati</taxon>
        <taxon>Planctomycetota</taxon>
        <taxon>Planctomycetia</taxon>
        <taxon>Pirellulales</taxon>
        <taxon>Pirellulaceae</taxon>
        <taxon>Novipirellula</taxon>
    </lineage>
</organism>
<feature type="region of interest" description="Disordered" evidence="1">
    <location>
        <begin position="733"/>
        <end position="778"/>
    </location>
</feature>
<evidence type="ECO:0008006" key="4">
    <source>
        <dbReference type="Google" id="ProtNLM"/>
    </source>
</evidence>
<evidence type="ECO:0000256" key="1">
    <source>
        <dbReference type="SAM" id="MobiDB-lite"/>
    </source>
</evidence>
<dbReference type="RefSeq" id="WP_345324578.1">
    <property type="nucleotide sequence ID" value="NZ_BAABGA010000047.1"/>
</dbReference>
<dbReference type="InterPro" id="IPR027417">
    <property type="entry name" value="P-loop_NTPase"/>
</dbReference>
<accession>A0ABP8N3T7</accession>
<keyword evidence="3" id="KW-1185">Reference proteome</keyword>
<feature type="compositionally biased region" description="Polar residues" evidence="1">
    <location>
        <begin position="1"/>
        <end position="32"/>
    </location>
</feature>
<comment type="caution">
    <text evidence="2">The sequence shown here is derived from an EMBL/GenBank/DDBJ whole genome shotgun (WGS) entry which is preliminary data.</text>
</comment>
<reference evidence="3" key="1">
    <citation type="journal article" date="2019" name="Int. J. Syst. Evol. Microbiol.">
        <title>The Global Catalogue of Microorganisms (GCM) 10K type strain sequencing project: providing services to taxonomists for standard genome sequencing and annotation.</title>
        <authorList>
            <consortium name="The Broad Institute Genomics Platform"/>
            <consortium name="The Broad Institute Genome Sequencing Center for Infectious Disease"/>
            <person name="Wu L."/>
            <person name="Ma J."/>
        </authorList>
    </citation>
    <scope>NUCLEOTIDE SEQUENCE [LARGE SCALE GENOMIC DNA]</scope>
    <source>
        <strain evidence="3">JCM 17759</strain>
    </source>
</reference>
<feature type="region of interest" description="Disordered" evidence="1">
    <location>
        <begin position="1"/>
        <end position="39"/>
    </location>
</feature>
<protein>
    <recommendedName>
        <fullName evidence="4">DUF927 domain-containing protein</fullName>
    </recommendedName>
</protein>
<evidence type="ECO:0000313" key="3">
    <source>
        <dbReference type="Proteomes" id="UP001500840"/>
    </source>
</evidence>